<organism evidence="1 2">
    <name type="scientific">Geofilum rubicundum JCM 15548</name>
    <dbReference type="NCBI Taxonomy" id="1236989"/>
    <lineage>
        <taxon>Bacteria</taxon>
        <taxon>Pseudomonadati</taxon>
        <taxon>Bacteroidota</taxon>
        <taxon>Bacteroidia</taxon>
        <taxon>Marinilabiliales</taxon>
        <taxon>Marinilabiliaceae</taxon>
        <taxon>Geofilum</taxon>
    </lineage>
</organism>
<reference evidence="1 2" key="1">
    <citation type="journal article" date="2015" name="Microbes Environ.">
        <title>Distribution and evolution of nitrogen fixation genes in the phylum bacteroidetes.</title>
        <authorList>
            <person name="Inoue J."/>
            <person name="Oshima K."/>
            <person name="Suda W."/>
            <person name="Sakamoto M."/>
            <person name="Iino T."/>
            <person name="Noda S."/>
            <person name="Hongoh Y."/>
            <person name="Hattori M."/>
            <person name="Ohkuma M."/>
        </authorList>
    </citation>
    <scope>NUCLEOTIDE SEQUENCE [LARGE SCALE GENOMIC DNA]</scope>
    <source>
        <strain evidence="1">JCM 15548</strain>
    </source>
</reference>
<proteinExistence type="predicted"/>
<comment type="caution">
    <text evidence="1">The sequence shown here is derived from an EMBL/GenBank/DDBJ whole genome shotgun (WGS) entry which is preliminary data.</text>
</comment>
<dbReference type="OrthoDB" id="9801077at2"/>
<dbReference type="EMBL" id="BAZW01000011">
    <property type="protein sequence ID" value="GAO29666.1"/>
    <property type="molecule type" value="Genomic_DNA"/>
</dbReference>
<dbReference type="Proteomes" id="UP000032900">
    <property type="component" value="Unassembled WGS sequence"/>
</dbReference>
<accession>A0A0E9LX12</accession>
<sequence length="122" mass="13764">MAKGYNNTLTGESFNNLVYPEFKGYHGKLYWAKLETTESDFTVISETPNLYFQLFTPGTPQDARPGTSPAFPDADLSFLYEIPAIGTKFKDASELGPKSHKGLYRGHPGDEGYPIKLWFDFR</sequence>
<evidence type="ECO:0000313" key="1">
    <source>
        <dbReference type="EMBL" id="GAO29666.1"/>
    </source>
</evidence>
<evidence type="ECO:0000313" key="2">
    <source>
        <dbReference type="Proteomes" id="UP000032900"/>
    </source>
</evidence>
<name>A0A0E9LX12_9BACT</name>
<gene>
    <name evidence="1" type="ORF">JCM15548_11879</name>
</gene>
<dbReference type="AlphaFoldDB" id="A0A0E9LX12"/>
<protein>
    <submittedName>
        <fullName evidence="1">Beta-galactosidase</fullName>
    </submittedName>
</protein>
<dbReference type="RefSeq" id="WP_062124116.1">
    <property type="nucleotide sequence ID" value="NZ_BAZW01000011.1"/>
</dbReference>
<dbReference type="STRING" id="1236989.JCM15548_11879"/>
<keyword evidence="2" id="KW-1185">Reference proteome</keyword>